<dbReference type="Proteomes" id="UP001595528">
    <property type="component" value="Unassembled WGS sequence"/>
</dbReference>
<evidence type="ECO:0000313" key="7">
    <source>
        <dbReference type="EMBL" id="MFC3229079.1"/>
    </source>
</evidence>
<organism evidence="7 8">
    <name type="scientific">Marinibaculum pumilum</name>
    <dbReference type="NCBI Taxonomy" id="1766165"/>
    <lineage>
        <taxon>Bacteria</taxon>
        <taxon>Pseudomonadati</taxon>
        <taxon>Pseudomonadota</taxon>
        <taxon>Alphaproteobacteria</taxon>
        <taxon>Rhodospirillales</taxon>
        <taxon>Rhodospirillaceae</taxon>
        <taxon>Marinibaculum</taxon>
    </lineage>
</organism>
<dbReference type="SMART" id="SM00564">
    <property type="entry name" value="PQQ"/>
    <property type="match status" value="5"/>
</dbReference>
<comment type="similarity">
    <text evidence="2">Belongs to the bacterial PQQ dehydrogenase family.</text>
</comment>
<dbReference type="PANTHER" id="PTHR32303">
    <property type="entry name" value="QUINOPROTEIN ALCOHOL DEHYDROGENASE (CYTOCHROME C)"/>
    <property type="match status" value="1"/>
</dbReference>
<dbReference type="SUPFAM" id="SSF50998">
    <property type="entry name" value="Quinoprotein alcohol dehydrogenase-like"/>
    <property type="match status" value="1"/>
</dbReference>
<dbReference type="InterPro" id="IPR017511">
    <property type="entry name" value="PQQ_mDH"/>
</dbReference>
<feature type="region of interest" description="Disordered" evidence="4">
    <location>
        <begin position="367"/>
        <end position="390"/>
    </location>
</feature>
<dbReference type="EMBL" id="JBHRTR010000031">
    <property type="protein sequence ID" value="MFC3229079.1"/>
    <property type="molecule type" value="Genomic_DNA"/>
</dbReference>
<evidence type="ECO:0000313" key="8">
    <source>
        <dbReference type="Proteomes" id="UP001595528"/>
    </source>
</evidence>
<keyword evidence="3" id="KW-0560">Oxidoreductase</keyword>
<keyword evidence="8" id="KW-1185">Reference proteome</keyword>
<dbReference type="PANTHER" id="PTHR32303:SF4">
    <property type="entry name" value="QUINOPROTEIN GLUCOSE DEHYDROGENASE"/>
    <property type="match status" value="1"/>
</dbReference>
<evidence type="ECO:0000256" key="3">
    <source>
        <dbReference type="ARBA" id="ARBA00023002"/>
    </source>
</evidence>
<comment type="cofactor">
    <cofactor evidence="1">
        <name>pyrroloquinoline quinone</name>
        <dbReference type="ChEBI" id="CHEBI:58442"/>
    </cofactor>
</comment>
<evidence type="ECO:0000256" key="2">
    <source>
        <dbReference type="ARBA" id="ARBA00008156"/>
    </source>
</evidence>
<dbReference type="Pfam" id="PF01011">
    <property type="entry name" value="PQQ"/>
    <property type="match status" value="1"/>
</dbReference>
<feature type="chain" id="PRO_5046594951" evidence="5">
    <location>
        <begin position="23"/>
        <end position="651"/>
    </location>
</feature>
<keyword evidence="5" id="KW-0732">Signal</keyword>
<feature type="domain" description="Pyrrolo-quinoline quinone repeat" evidence="6">
    <location>
        <begin position="28"/>
        <end position="612"/>
    </location>
</feature>
<evidence type="ECO:0000256" key="5">
    <source>
        <dbReference type="SAM" id="SignalP"/>
    </source>
</evidence>
<dbReference type="InterPro" id="IPR018391">
    <property type="entry name" value="PQQ_b-propeller_rpt"/>
</dbReference>
<comment type="caution">
    <text evidence="7">The sequence shown here is derived from an EMBL/GenBank/DDBJ whole genome shotgun (WGS) entry which is preliminary data.</text>
</comment>
<dbReference type="RefSeq" id="WP_379902946.1">
    <property type="nucleotide sequence ID" value="NZ_JBHRTR010000031.1"/>
</dbReference>
<dbReference type="InterPro" id="IPR011047">
    <property type="entry name" value="Quinoprotein_ADH-like_sf"/>
</dbReference>
<gene>
    <name evidence="7" type="ORF">ACFOGJ_17670</name>
</gene>
<sequence length="651" mass="68853">MNRLLPGTLAAVALLLSGLAIAQDDAGWPSYGGAAGGGQYSPADQIDAANVGQLEQAWVYRTGDFSNGGDGNRATTFEANPILADGTLYICTPYNRVVALVPETGAELWSFEPDPPLARDYDQQHSLICRGVSYWAAADGGGGTCEQRIIAPVLDGRLLALDARSGAPCTDFGDGGSLDINDADIFGEGVLNITSPPVIFQDLAIVGTAIGDNQRTDMPDGVVRAYDVRTGALRWTWDPVPADLVAETGAANAWAPMSLDTGRGILYVPTTSPSPDYWGGFRPGDRLDAVNAVVALDAATGTRLWARQIIHHDLFDNDMPAQPALTEVYRDGRTVPALVQATKMGQLWVLDRLTGAPLFPVHERAVPQSDVPGESSAATQPVPSLPKPIADQGFTADDAWGLTPLDRDWCADTVRELRADGLYTPPSVRGSVQRPFFGGGSNWGGVAIDPVRRLVIGNVMNLVQWVRLIPTAELDETVAGPLGGGERARQKGAPYGMRRGVLMSPLGVPCNPPPWGTLTAVDLDTGERRWQVPFGRVPLVAGMLGPAEWGSPNLGGPLVTASGLIFIGASMDARIRAINAWTGQTLWQHDLPFDGVATPMTFVSKTDGMQYVVLAAGGSSLLRKPLGDALVAFRLPAGAAAARQDAQTPSE</sequence>
<accession>A0ABV7L3I1</accession>
<proteinExistence type="inferred from homology"/>
<dbReference type="Gene3D" id="2.140.10.10">
    <property type="entry name" value="Quinoprotein alcohol dehydrogenase-like superfamily"/>
    <property type="match status" value="2"/>
</dbReference>
<evidence type="ECO:0000256" key="4">
    <source>
        <dbReference type="SAM" id="MobiDB-lite"/>
    </source>
</evidence>
<protein>
    <submittedName>
        <fullName evidence="7">Pyrroloquinoline quinone-dependent dehydrogenase</fullName>
    </submittedName>
</protein>
<dbReference type="CDD" id="cd10280">
    <property type="entry name" value="PQQ_mGDH"/>
    <property type="match status" value="1"/>
</dbReference>
<name>A0ABV7L3I1_9PROT</name>
<dbReference type="InterPro" id="IPR002372">
    <property type="entry name" value="PQQ_rpt_dom"/>
</dbReference>
<evidence type="ECO:0000256" key="1">
    <source>
        <dbReference type="ARBA" id="ARBA00001931"/>
    </source>
</evidence>
<reference evidence="8" key="1">
    <citation type="journal article" date="2019" name="Int. J. Syst. Evol. Microbiol.">
        <title>The Global Catalogue of Microorganisms (GCM) 10K type strain sequencing project: providing services to taxonomists for standard genome sequencing and annotation.</title>
        <authorList>
            <consortium name="The Broad Institute Genomics Platform"/>
            <consortium name="The Broad Institute Genome Sequencing Center for Infectious Disease"/>
            <person name="Wu L."/>
            <person name="Ma J."/>
        </authorList>
    </citation>
    <scope>NUCLEOTIDE SEQUENCE [LARGE SCALE GENOMIC DNA]</scope>
    <source>
        <strain evidence="8">KCTC 42964</strain>
    </source>
</reference>
<feature type="signal peptide" evidence="5">
    <location>
        <begin position="1"/>
        <end position="22"/>
    </location>
</feature>
<evidence type="ECO:0000259" key="6">
    <source>
        <dbReference type="Pfam" id="PF01011"/>
    </source>
</evidence>